<dbReference type="PANTHER" id="PTHR34585">
    <property type="match status" value="1"/>
</dbReference>
<evidence type="ECO:0000313" key="1">
    <source>
        <dbReference type="EMBL" id="AQX02337.1"/>
    </source>
</evidence>
<organism evidence="1 2">
    <name type="scientific">Elizabethkingia anophelis</name>
    <dbReference type="NCBI Taxonomy" id="1117645"/>
    <lineage>
        <taxon>Bacteria</taxon>
        <taxon>Pseudomonadati</taxon>
        <taxon>Bacteroidota</taxon>
        <taxon>Flavobacteriia</taxon>
        <taxon>Flavobacteriales</taxon>
        <taxon>Weeksellaceae</taxon>
        <taxon>Elizabethkingia</taxon>
    </lineage>
</organism>
<dbReference type="Proteomes" id="UP000190848">
    <property type="component" value="Chromosome"/>
</dbReference>
<reference evidence="1 2" key="1">
    <citation type="submission" date="2016-07" db="EMBL/GenBank/DDBJ databases">
        <title>Revisiting the taxonomy of the Elizabethkingia Genus using Whole-Genome Sequencing, Optical Mapping, and MALDI-TOF, along with proposal of three novel Elizabethkingia species: Elizabethkingia bruuniana sp. nov., Elizabethkingia ursingii sp. nov., and Elizabethkingia occulta sp. nov.</title>
        <authorList>
            <person name="Nicholson A.C."/>
        </authorList>
    </citation>
    <scope>NUCLEOTIDE SEQUENCE [LARGE SCALE GENOMIC DNA]</scope>
    <source>
        <strain evidence="1 2">F3201</strain>
    </source>
</reference>
<dbReference type="EMBL" id="CP016374">
    <property type="protein sequence ID" value="AQX02337.1"/>
    <property type="molecule type" value="Genomic_DNA"/>
</dbReference>
<dbReference type="PANTHER" id="PTHR34585:SF22">
    <property type="entry name" value="HELIX-TURN-HELIX DOMAIN-CONTAINING PROTEIN"/>
    <property type="match status" value="1"/>
</dbReference>
<dbReference type="AlphaFoldDB" id="A0AAU8UY58"/>
<dbReference type="RefSeq" id="WP_078396353.1">
    <property type="nucleotide sequence ID" value="NZ_CP016374.1"/>
</dbReference>
<sequence length="90" mass="10689">MEPLTKDDLRQFGIELLYNIEKLIAEKIQPSEKDSTREWIKSKEVRSILNICPTTLQNIRIARKIRYKKVLGSYYYNLPDLKKLFEDGKV</sequence>
<accession>A0AAU8UY58</accession>
<proteinExistence type="predicted"/>
<gene>
    <name evidence="1" type="ORF">BBD32_13145</name>
</gene>
<evidence type="ECO:0008006" key="3">
    <source>
        <dbReference type="Google" id="ProtNLM"/>
    </source>
</evidence>
<evidence type="ECO:0000313" key="2">
    <source>
        <dbReference type="Proteomes" id="UP000190848"/>
    </source>
</evidence>
<name>A0AAU8UY58_9FLAO</name>
<protein>
    <recommendedName>
        <fullName evidence="3">DNA-binding protein</fullName>
    </recommendedName>
</protein>